<dbReference type="Pfam" id="PF06955">
    <property type="entry name" value="XET_C"/>
    <property type="match status" value="1"/>
</dbReference>
<evidence type="ECO:0000313" key="3">
    <source>
        <dbReference type="EMBL" id="JAD59798.1"/>
    </source>
</evidence>
<dbReference type="InterPro" id="IPR010713">
    <property type="entry name" value="XET_C"/>
</dbReference>
<dbReference type="Gene3D" id="2.60.120.200">
    <property type="match status" value="1"/>
</dbReference>
<feature type="region of interest" description="Disordered" evidence="1">
    <location>
        <begin position="64"/>
        <end position="89"/>
    </location>
</feature>
<accession>A0A0A9BCB3</accession>
<organism evidence="3">
    <name type="scientific">Arundo donax</name>
    <name type="common">Giant reed</name>
    <name type="synonym">Donax arundinaceus</name>
    <dbReference type="NCBI Taxonomy" id="35708"/>
    <lineage>
        <taxon>Eukaryota</taxon>
        <taxon>Viridiplantae</taxon>
        <taxon>Streptophyta</taxon>
        <taxon>Embryophyta</taxon>
        <taxon>Tracheophyta</taxon>
        <taxon>Spermatophyta</taxon>
        <taxon>Magnoliopsida</taxon>
        <taxon>Liliopsida</taxon>
        <taxon>Poales</taxon>
        <taxon>Poaceae</taxon>
        <taxon>PACMAD clade</taxon>
        <taxon>Arundinoideae</taxon>
        <taxon>Arundineae</taxon>
        <taxon>Arundo</taxon>
    </lineage>
</organism>
<proteinExistence type="predicted"/>
<evidence type="ECO:0000256" key="1">
    <source>
        <dbReference type="SAM" id="MobiDB-lite"/>
    </source>
</evidence>
<reference evidence="3" key="1">
    <citation type="submission" date="2014-09" db="EMBL/GenBank/DDBJ databases">
        <authorList>
            <person name="Magalhaes I.L.F."/>
            <person name="Oliveira U."/>
            <person name="Santos F.R."/>
            <person name="Vidigal T.H.D.A."/>
            <person name="Brescovit A.D."/>
            <person name="Santos A.J."/>
        </authorList>
    </citation>
    <scope>NUCLEOTIDE SEQUENCE</scope>
    <source>
        <tissue evidence="3">Shoot tissue taken approximately 20 cm above the soil surface</tissue>
    </source>
</reference>
<name>A0A0A9BCB3_ARUDO</name>
<dbReference type="GO" id="GO:0016762">
    <property type="term" value="F:xyloglucan:xyloglucosyl transferase activity"/>
    <property type="evidence" value="ECO:0007669"/>
    <property type="project" value="InterPro"/>
</dbReference>
<evidence type="ECO:0000259" key="2">
    <source>
        <dbReference type="Pfam" id="PF06955"/>
    </source>
</evidence>
<reference evidence="3" key="2">
    <citation type="journal article" date="2015" name="Data Brief">
        <title>Shoot transcriptome of the giant reed, Arundo donax.</title>
        <authorList>
            <person name="Barrero R.A."/>
            <person name="Guerrero F.D."/>
            <person name="Moolhuijzen P."/>
            <person name="Goolsby J.A."/>
            <person name="Tidwell J."/>
            <person name="Bellgard S.E."/>
            <person name="Bellgard M.I."/>
        </authorList>
    </citation>
    <scope>NUCLEOTIDE SEQUENCE</scope>
    <source>
        <tissue evidence="3">Shoot tissue taken approximately 20 cm above the soil surface</tissue>
    </source>
</reference>
<dbReference type="AlphaFoldDB" id="A0A0A9BCB3"/>
<sequence>MTADCAVMTPAKRAAMRRFRRRYLLYTVCHDRVRYNGTIFPECDADDGSEFHAWGESKRVTPRHRGYKKQSADMAGRPSTWPIGALRAD</sequence>
<dbReference type="GO" id="GO:0044042">
    <property type="term" value="P:glucan metabolic process"/>
    <property type="evidence" value="ECO:0007669"/>
    <property type="project" value="InterPro"/>
</dbReference>
<feature type="domain" description="Xyloglucan endo-transglycosylase C-terminal" evidence="2">
    <location>
        <begin position="7"/>
        <end position="43"/>
    </location>
</feature>
<protein>
    <recommendedName>
        <fullName evidence="2">Xyloglucan endo-transglycosylase C-terminal domain-containing protein</fullName>
    </recommendedName>
</protein>
<dbReference type="GO" id="GO:0048046">
    <property type="term" value="C:apoplast"/>
    <property type="evidence" value="ECO:0007669"/>
    <property type="project" value="InterPro"/>
</dbReference>
<dbReference type="EMBL" id="GBRH01238097">
    <property type="protein sequence ID" value="JAD59798.1"/>
    <property type="molecule type" value="Transcribed_RNA"/>
</dbReference>